<organism evidence="1 2">
    <name type="scientific">Dreissena polymorpha</name>
    <name type="common">Zebra mussel</name>
    <name type="synonym">Mytilus polymorpha</name>
    <dbReference type="NCBI Taxonomy" id="45954"/>
    <lineage>
        <taxon>Eukaryota</taxon>
        <taxon>Metazoa</taxon>
        <taxon>Spiralia</taxon>
        <taxon>Lophotrochozoa</taxon>
        <taxon>Mollusca</taxon>
        <taxon>Bivalvia</taxon>
        <taxon>Autobranchia</taxon>
        <taxon>Heteroconchia</taxon>
        <taxon>Euheterodonta</taxon>
        <taxon>Imparidentia</taxon>
        <taxon>Neoheterodontei</taxon>
        <taxon>Myida</taxon>
        <taxon>Dreissenoidea</taxon>
        <taxon>Dreissenidae</taxon>
        <taxon>Dreissena</taxon>
    </lineage>
</organism>
<keyword evidence="2" id="KW-1185">Reference proteome</keyword>
<proteinExistence type="predicted"/>
<reference evidence="1" key="2">
    <citation type="submission" date="2020-11" db="EMBL/GenBank/DDBJ databases">
        <authorList>
            <person name="McCartney M.A."/>
            <person name="Auch B."/>
            <person name="Kono T."/>
            <person name="Mallez S."/>
            <person name="Becker A."/>
            <person name="Gohl D.M."/>
            <person name="Silverstein K.A.T."/>
            <person name="Koren S."/>
            <person name="Bechman K.B."/>
            <person name="Herman A."/>
            <person name="Abrahante J.E."/>
            <person name="Garbe J."/>
        </authorList>
    </citation>
    <scope>NUCLEOTIDE SEQUENCE</scope>
    <source>
        <strain evidence="1">Duluth1</strain>
        <tissue evidence="1">Whole animal</tissue>
    </source>
</reference>
<name>A0A9D3YZR1_DREPO</name>
<evidence type="ECO:0000313" key="2">
    <source>
        <dbReference type="Proteomes" id="UP000828390"/>
    </source>
</evidence>
<dbReference type="AlphaFoldDB" id="A0A9D3YZR1"/>
<dbReference type="EMBL" id="JAIWYP010000014">
    <property type="protein sequence ID" value="KAH3710295.1"/>
    <property type="molecule type" value="Genomic_DNA"/>
</dbReference>
<protein>
    <submittedName>
        <fullName evidence="1">Uncharacterized protein</fullName>
    </submittedName>
</protein>
<dbReference type="Proteomes" id="UP000828390">
    <property type="component" value="Unassembled WGS sequence"/>
</dbReference>
<accession>A0A9D3YZR1</accession>
<reference evidence="1" key="1">
    <citation type="journal article" date="2019" name="bioRxiv">
        <title>The Genome of the Zebra Mussel, Dreissena polymorpha: A Resource for Invasive Species Research.</title>
        <authorList>
            <person name="McCartney M.A."/>
            <person name="Auch B."/>
            <person name="Kono T."/>
            <person name="Mallez S."/>
            <person name="Zhang Y."/>
            <person name="Obille A."/>
            <person name="Becker A."/>
            <person name="Abrahante J.E."/>
            <person name="Garbe J."/>
            <person name="Badalamenti J.P."/>
            <person name="Herman A."/>
            <person name="Mangelson H."/>
            <person name="Liachko I."/>
            <person name="Sullivan S."/>
            <person name="Sone E.D."/>
            <person name="Koren S."/>
            <person name="Silverstein K.A.T."/>
            <person name="Beckman K.B."/>
            <person name="Gohl D.M."/>
        </authorList>
    </citation>
    <scope>NUCLEOTIDE SEQUENCE</scope>
    <source>
        <strain evidence="1">Duluth1</strain>
        <tissue evidence="1">Whole animal</tissue>
    </source>
</reference>
<gene>
    <name evidence="1" type="ORF">DPMN_069770</name>
</gene>
<comment type="caution">
    <text evidence="1">The sequence shown here is derived from an EMBL/GenBank/DDBJ whole genome shotgun (WGS) entry which is preliminary data.</text>
</comment>
<sequence>MDSIQRPEPVSCVAKGARVMASAQVAESIPEPGSLVDECEWGDEVEPLWFGSGFRLGMRTLPHSTATFTWTAVVRRPRLVLLRRWWGIPWGQCLRYPLRVDVGSAVVCDPPNYQKEYPSVTCFGSAVVLHP</sequence>
<evidence type="ECO:0000313" key="1">
    <source>
        <dbReference type="EMBL" id="KAH3710295.1"/>
    </source>
</evidence>